<accession>A0A2B4T131</accession>
<sequence length="354" mass="39743">MATNREKQPLTQSIEKFDTLRGFLKDSDRFKVSLLEEHGTFPYELLSYLLSKTGKPQVSLYVEELRRNPTGVVRFSEKKVSRDKNEKTGLVPDLDEFLRESFSNPVKDTIGTNLHLCYMIIIAPVVHLLEEPEIIIVPDPSMYQVPFAALIDQEGKWLSETKRIRIVPSLTTLKLIQDSPSDYHNQTGALIVGDPVVGVVLYKDRRKEITPLPKAKKEADMIAELLGVTALIGNHATKQAVLEAMNSVSLIHFAAHGSDERGEIFLSPERTNSRVPPREEAYLLTMEDISKIQLRAKLVVLSCCHSARGQIRTEGVIGIARAFLGSGARSVLAARWALEDEATEQFMTCFYKHL</sequence>
<evidence type="ECO:0000313" key="3">
    <source>
        <dbReference type="Proteomes" id="UP000225706"/>
    </source>
</evidence>
<dbReference type="STRING" id="50429.A0A2B4T131"/>
<dbReference type="PANTHER" id="PTHR10098:SF106">
    <property type="entry name" value="TETRATRICOPEPTIDE REPEAT PROTEIN 28-LIKE PROTEIN"/>
    <property type="match status" value="1"/>
</dbReference>
<keyword evidence="3" id="KW-1185">Reference proteome</keyword>
<feature type="domain" description="CHAT" evidence="1">
    <location>
        <begin position="118"/>
        <end position="354"/>
    </location>
</feature>
<gene>
    <name evidence="2" type="primary">TTC28</name>
    <name evidence="2" type="ORF">AWC38_SpisGene575</name>
</gene>
<evidence type="ECO:0000313" key="2">
    <source>
        <dbReference type="EMBL" id="PFX34492.1"/>
    </source>
</evidence>
<dbReference type="Pfam" id="PF12770">
    <property type="entry name" value="CHAT"/>
    <property type="match status" value="1"/>
</dbReference>
<comment type="caution">
    <text evidence="2">The sequence shown here is derived from an EMBL/GenBank/DDBJ whole genome shotgun (WGS) entry which is preliminary data.</text>
</comment>
<name>A0A2B4T131_STYPI</name>
<dbReference type="AlphaFoldDB" id="A0A2B4T131"/>
<reference evidence="3" key="1">
    <citation type="journal article" date="2017" name="bioRxiv">
        <title>Comparative analysis of the genomes of Stylophora pistillata and Acropora digitifera provides evidence for extensive differences between species of corals.</title>
        <authorList>
            <person name="Voolstra C.R."/>
            <person name="Li Y."/>
            <person name="Liew Y.J."/>
            <person name="Baumgarten S."/>
            <person name="Zoccola D."/>
            <person name="Flot J.-F."/>
            <person name="Tambutte S."/>
            <person name="Allemand D."/>
            <person name="Aranda M."/>
        </authorList>
    </citation>
    <scope>NUCLEOTIDE SEQUENCE [LARGE SCALE GENOMIC DNA]</scope>
</reference>
<organism evidence="2 3">
    <name type="scientific">Stylophora pistillata</name>
    <name type="common">Smooth cauliflower coral</name>
    <dbReference type="NCBI Taxonomy" id="50429"/>
    <lineage>
        <taxon>Eukaryota</taxon>
        <taxon>Metazoa</taxon>
        <taxon>Cnidaria</taxon>
        <taxon>Anthozoa</taxon>
        <taxon>Hexacorallia</taxon>
        <taxon>Scleractinia</taxon>
        <taxon>Astrocoeniina</taxon>
        <taxon>Pocilloporidae</taxon>
        <taxon>Stylophora</taxon>
    </lineage>
</organism>
<evidence type="ECO:0000259" key="1">
    <source>
        <dbReference type="Pfam" id="PF12770"/>
    </source>
</evidence>
<proteinExistence type="predicted"/>
<protein>
    <submittedName>
        <fullName evidence="2">Tetratricopeptide repeat protein 28</fullName>
    </submittedName>
</protein>
<dbReference type="EMBL" id="LSMT01000004">
    <property type="protein sequence ID" value="PFX34492.1"/>
    <property type="molecule type" value="Genomic_DNA"/>
</dbReference>
<dbReference type="PANTHER" id="PTHR10098">
    <property type="entry name" value="RAPSYN-RELATED"/>
    <property type="match status" value="1"/>
</dbReference>
<dbReference type="InterPro" id="IPR024983">
    <property type="entry name" value="CHAT_dom"/>
</dbReference>
<dbReference type="Proteomes" id="UP000225706">
    <property type="component" value="Unassembled WGS sequence"/>
</dbReference>
<dbReference type="OrthoDB" id="1872379at2759"/>